<evidence type="ECO:0000259" key="1">
    <source>
        <dbReference type="Pfam" id="PF13456"/>
    </source>
</evidence>
<dbReference type="Pfam" id="PF13456">
    <property type="entry name" value="RVT_3"/>
    <property type="match status" value="1"/>
</dbReference>
<dbReference type="GO" id="GO:0003676">
    <property type="term" value="F:nucleic acid binding"/>
    <property type="evidence" value="ECO:0007669"/>
    <property type="project" value="InterPro"/>
</dbReference>
<feature type="domain" description="Thioredoxin-like fold" evidence="2">
    <location>
        <begin position="263"/>
        <end position="312"/>
    </location>
</feature>
<dbReference type="SUPFAM" id="SSF53098">
    <property type="entry name" value="Ribonuclease H-like"/>
    <property type="match status" value="1"/>
</dbReference>
<dbReference type="InterPro" id="IPR044730">
    <property type="entry name" value="RNase_H-like_dom_plant"/>
</dbReference>
<dbReference type="Proteomes" id="UP000829196">
    <property type="component" value="Unassembled WGS sequence"/>
</dbReference>
<dbReference type="InterPro" id="IPR036397">
    <property type="entry name" value="RNaseH_sf"/>
</dbReference>
<keyword evidence="4" id="KW-1185">Reference proteome</keyword>
<feature type="domain" description="RNase H type-1" evidence="1">
    <location>
        <begin position="125"/>
        <end position="241"/>
    </location>
</feature>
<evidence type="ECO:0000313" key="3">
    <source>
        <dbReference type="EMBL" id="KAI0499297.1"/>
    </source>
</evidence>
<dbReference type="PANTHER" id="PTHR47723:SF19">
    <property type="entry name" value="POLYNUCLEOTIDYL TRANSFERASE, RIBONUCLEASE H-LIKE SUPERFAMILY PROTEIN"/>
    <property type="match status" value="1"/>
</dbReference>
<dbReference type="OrthoDB" id="679727at2759"/>
<evidence type="ECO:0000313" key="4">
    <source>
        <dbReference type="Proteomes" id="UP000829196"/>
    </source>
</evidence>
<dbReference type="EMBL" id="JAGYWB010000014">
    <property type="protein sequence ID" value="KAI0499297.1"/>
    <property type="molecule type" value="Genomic_DNA"/>
</dbReference>
<dbReference type="PANTHER" id="PTHR47723">
    <property type="entry name" value="OS05G0353850 PROTEIN"/>
    <property type="match status" value="1"/>
</dbReference>
<evidence type="ECO:0008006" key="5">
    <source>
        <dbReference type="Google" id="ProtNLM"/>
    </source>
</evidence>
<organism evidence="3 4">
    <name type="scientific">Dendrobium nobile</name>
    <name type="common">Orchid</name>
    <dbReference type="NCBI Taxonomy" id="94219"/>
    <lineage>
        <taxon>Eukaryota</taxon>
        <taxon>Viridiplantae</taxon>
        <taxon>Streptophyta</taxon>
        <taxon>Embryophyta</taxon>
        <taxon>Tracheophyta</taxon>
        <taxon>Spermatophyta</taxon>
        <taxon>Magnoliopsida</taxon>
        <taxon>Liliopsida</taxon>
        <taxon>Asparagales</taxon>
        <taxon>Orchidaceae</taxon>
        <taxon>Epidendroideae</taxon>
        <taxon>Malaxideae</taxon>
        <taxon>Dendrobiinae</taxon>
        <taxon>Dendrobium</taxon>
    </lineage>
</organism>
<dbReference type="SMR" id="A0A8T3AT53"/>
<dbReference type="GO" id="GO:0004523">
    <property type="term" value="F:RNA-DNA hybrid ribonuclease activity"/>
    <property type="evidence" value="ECO:0007669"/>
    <property type="project" value="InterPro"/>
</dbReference>
<accession>A0A8T3AT53</accession>
<protein>
    <recommendedName>
        <fullName evidence="5">RNase H type-1 domain-containing protein</fullName>
    </recommendedName>
</protein>
<name>A0A8T3AT53_DENNO</name>
<dbReference type="InterPro" id="IPR053151">
    <property type="entry name" value="RNase_H-like"/>
</dbReference>
<evidence type="ECO:0000259" key="2">
    <source>
        <dbReference type="Pfam" id="PF13905"/>
    </source>
</evidence>
<sequence>MVEDIERIIVKCSKLRDVFNHLNRWGFSISKCNSFSDCIFWLSVQNGWLNNLHCNAVYYNWKDRNNFVHNGMETSAVFIALEAISMAAISFSNAVDISGKWGVNQLGKLLDVHWHPPPPGWIKFNFDASLLQSYKGGIGGICRDSKDRFLLAFGYPITHWDVSKLEMLVAISFQNVLKDDMMKYDGIIIEGDNANVIKALQDNMVHKIDDLRGMFKDYRNIIFNCIDRKCNKLADLCANYAIVSSFIWDDLVLNKVSLSDLVGKNIVFYFFAHCCPPCRAFLLHIIEVYNKIKEKDDALEIIFISNDEDEVEDYMGT</sequence>
<dbReference type="AlphaFoldDB" id="A0A8T3AT53"/>
<proteinExistence type="predicted"/>
<dbReference type="Gene3D" id="3.40.30.10">
    <property type="entry name" value="Glutaredoxin"/>
    <property type="match status" value="1"/>
</dbReference>
<dbReference type="InterPro" id="IPR002156">
    <property type="entry name" value="RNaseH_domain"/>
</dbReference>
<dbReference type="InterPro" id="IPR036249">
    <property type="entry name" value="Thioredoxin-like_sf"/>
</dbReference>
<dbReference type="SUPFAM" id="SSF52833">
    <property type="entry name" value="Thioredoxin-like"/>
    <property type="match status" value="1"/>
</dbReference>
<dbReference type="InterPro" id="IPR012337">
    <property type="entry name" value="RNaseH-like_sf"/>
</dbReference>
<dbReference type="CDD" id="cd06222">
    <property type="entry name" value="RNase_H_like"/>
    <property type="match status" value="1"/>
</dbReference>
<comment type="caution">
    <text evidence="3">The sequence shown here is derived from an EMBL/GenBank/DDBJ whole genome shotgun (WGS) entry which is preliminary data.</text>
</comment>
<reference evidence="3" key="1">
    <citation type="journal article" date="2022" name="Front. Genet.">
        <title>Chromosome-Scale Assembly of the Dendrobium nobile Genome Provides Insights Into the Molecular Mechanism of the Biosynthesis of the Medicinal Active Ingredient of Dendrobium.</title>
        <authorList>
            <person name="Xu Q."/>
            <person name="Niu S.-C."/>
            <person name="Li K.-L."/>
            <person name="Zheng P.-J."/>
            <person name="Zhang X.-J."/>
            <person name="Jia Y."/>
            <person name="Liu Y."/>
            <person name="Niu Y.-X."/>
            <person name="Yu L.-H."/>
            <person name="Chen D.-F."/>
            <person name="Zhang G.-Q."/>
        </authorList>
    </citation>
    <scope>NUCLEOTIDE SEQUENCE</scope>
    <source>
        <tissue evidence="3">Leaf</tissue>
    </source>
</reference>
<dbReference type="Gene3D" id="3.30.420.10">
    <property type="entry name" value="Ribonuclease H-like superfamily/Ribonuclease H"/>
    <property type="match status" value="1"/>
</dbReference>
<gene>
    <name evidence="3" type="ORF">KFK09_020200</name>
</gene>
<dbReference type="InterPro" id="IPR012336">
    <property type="entry name" value="Thioredoxin-like_fold"/>
</dbReference>
<dbReference type="Pfam" id="PF13905">
    <property type="entry name" value="Thioredoxin_8"/>
    <property type="match status" value="1"/>
</dbReference>